<evidence type="ECO:0000256" key="1">
    <source>
        <dbReference type="ARBA" id="ARBA00022679"/>
    </source>
</evidence>
<accession>A0ABS5VV35</accession>
<dbReference type="CDD" id="cd04301">
    <property type="entry name" value="NAT_SF"/>
    <property type="match status" value="1"/>
</dbReference>
<dbReference type="InterPro" id="IPR016181">
    <property type="entry name" value="Acyl_CoA_acyltransferase"/>
</dbReference>
<dbReference type="Gene3D" id="3.40.630.30">
    <property type="match status" value="1"/>
</dbReference>
<reference evidence="4 5" key="1">
    <citation type="submission" date="2021-05" db="EMBL/GenBank/DDBJ databases">
        <title>A Polyphasic approach of four new species of the genus Ohtaekwangia: Ohtaekwangia histidinii sp. nov., Ohtaekwangia cretensis sp. nov., Ohtaekwangia indiensis sp. nov., Ohtaekwangia reichenbachii sp. nov. from diverse environment.</title>
        <authorList>
            <person name="Octaviana S."/>
        </authorList>
    </citation>
    <scope>NUCLEOTIDE SEQUENCE [LARGE SCALE GENOMIC DNA]</scope>
    <source>
        <strain evidence="4 5">PWU20</strain>
    </source>
</reference>
<dbReference type="PANTHER" id="PTHR43420:SF42">
    <property type="entry name" value="N-ACETYLTRANSFERASE DOMAIN-CONTAINING PROTEIN"/>
    <property type="match status" value="1"/>
</dbReference>
<sequence length="140" mass="16357">MVVEQIRPEVTWYIRQQVMWPDKPIDFVKLEDDFEGFHYGLYKDHVLTSVISCFEKGDELQFRKFATLKEYQGQGLGTYLLNYILDDAIKRGFKRIWCNARADKKGFYEKFGLADTSKAFSKEGVTFTIMELIVSRKSSG</sequence>
<evidence type="ECO:0000313" key="4">
    <source>
        <dbReference type="EMBL" id="MBT1705302.1"/>
    </source>
</evidence>
<dbReference type="PANTHER" id="PTHR43420">
    <property type="entry name" value="ACETYLTRANSFERASE"/>
    <property type="match status" value="1"/>
</dbReference>
<dbReference type="Pfam" id="PF13673">
    <property type="entry name" value="Acetyltransf_10"/>
    <property type="match status" value="1"/>
</dbReference>
<evidence type="ECO:0000256" key="2">
    <source>
        <dbReference type="ARBA" id="ARBA00023315"/>
    </source>
</evidence>
<dbReference type="InterPro" id="IPR000182">
    <property type="entry name" value="GNAT_dom"/>
</dbReference>
<dbReference type="SUPFAM" id="SSF55729">
    <property type="entry name" value="Acyl-CoA N-acyltransferases (Nat)"/>
    <property type="match status" value="1"/>
</dbReference>
<evidence type="ECO:0000259" key="3">
    <source>
        <dbReference type="PROSITE" id="PS51186"/>
    </source>
</evidence>
<protein>
    <submittedName>
        <fullName evidence="4">GNAT family N-acetyltransferase</fullName>
    </submittedName>
</protein>
<name>A0ABS5VV35_9BACT</name>
<keyword evidence="5" id="KW-1185">Reference proteome</keyword>
<evidence type="ECO:0000313" key="5">
    <source>
        <dbReference type="Proteomes" id="UP000772618"/>
    </source>
</evidence>
<dbReference type="Proteomes" id="UP000772618">
    <property type="component" value="Unassembled WGS sequence"/>
</dbReference>
<dbReference type="RefSeq" id="WP_254155257.1">
    <property type="nucleotide sequence ID" value="NZ_JAHESD010000051.1"/>
</dbReference>
<dbReference type="InterPro" id="IPR050680">
    <property type="entry name" value="YpeA/RimI_acetyltransf"/>
</dbReference>
<proteinExistence type="predicted"/>
<feature type="domain" description="N-acetyltransferase" evidence="3">
    <location>
        <begin position="1"/>
        <end position="135"/>
    </location>
</feature>
<keyword evidence="1" id="KW-0808">Transferase</keyword>
<comment type="caution">
    <text evidence="4">The sequence shown here is derived from an EMBL/GenBank/DDBJ whole genome shotgun (WGS) entry which is preliminary data.</text>
</comment>
<organism evidence="4 5">
    <name type="scientific">Chryseosolibacter indicus</name>
    <dbReference type="NCBI Taxonomy" id="2782351"/>
    <lineage>
        <taxon>Bacteria</taxon>
        <taxon>Pseudomonadati</taxon>
        <taxon>Bacteroidota</taxon>
        <taxon>Cytophagia</taxon>
        <taxon>Cytophagales</taxon>
        <taxon>Chryseotaleaceae</taxon>
        <taxon>Chryseosolibacter</taxon>
    </lineage>
</organism>
<dbReference type="PROSITE" id="PS51186">
    <property type="entry name" value="GNAT"/>
    <property type="match status" value="1"/>
</dbReference>
<dbReference type="EMBL" id="JAHESD010000051">
    <property type="protein sequence ID" value="MBT1705302.1"/>
    <property type="molecule type" value="Genomic_DNA"/>
</dbReference>
<keyword evidence="2" id="KW-0012">Acyltransferase</keyword>
<gene>
    <name evidence="4" type="ORF">KK060_18570</name>
</gene>